<dbReference type="AlphaFoldDB" id="A0A2D0AED5"/>
<dbReference type="EMBL" id="NJBA01000004">
    <property type="protein sequence ID" value="OWP50460.1"/>
    <property type="molecule type" value="Genomic_DNA"/>
</dbReference>
<gene>
    <name evidence="1" type="ORF">CEG18_13005</name>
</gene>
<reference evidence="1 2" key="1">
    <citation type="submission" date="2017-06" db="EMBL/GenBank/DDBJ databases">
        <title>Draft genome of Pseudomonas nitroreducens DF05.</title>
        <authorList>
            <person name="Iyer R."/>
        </authorList>
    </citation>
    <scope>NUCLEOTIDE SEQUENCE [LARGE SCALE GENOMIC DNA]</scope>
    <source>
        <strain evidence="1 2">DF05</strain>
    </source>
</reference>
<dbReference type="eggNOG" id="ENOG5032Z06">
    <property type="taxonomic scope" value="Bacteria"/>
</dbReference>
<dbReference type="STRING" id="46680.GCA_000807755_03697"/>
<comment type="caution">
    <text evidence="1">The sequence shown here is derived from an EMBL/GenBank/DDBJ whole genome shotgun (WGS) entry which is preliminary data.</text>
</comment>
<dbReference type="Proteomes" id="UP000198145">
    <property type="component" value="Unassembled WGS sequence"/>
</dbReference>
<organism evidence="1 2">
    <name type="scientific">Pseudomonas nitroreducens</name>
    <dbReference type="NCBI Taxonomy" id="46680"/>
    <lineage>
        <taxon>Bacteria</taxon>
        <taxon>Pseudomonadati</taxon>
        <taxon>Pseudomonadota</taxon>
        <taxon>Gammaproteobacteria</taxon>
        <taxon>Pseudomonadales</taxon>
        <taxon>Pseudomonadaceae</taxon>
        <taxon>Pseudomonas</taxon>
    </lineage>
</organism>
<evidence type="ECO:0000313" key="2">
    <source>
        <dbReference type="Proteomes" id="UP000198145"/>
    </source>
</evidence>
<sequence>MSFISLKVRAAFIMHGYDEQNREVIEQVSDPDFVEKLVRLERIQSISEKYVLVTASDGRLAYWEYDGEFAVLKARLGAAGLLV</sequence>
<name>A0A2D0AED5_PSENT</name>
<dbReference type="RefSeq" id="WP_088417855.1">
    <property type="nucleotide sequence ID" value="NZ_NJBA01000004.1"/>
</dbReference>
<evidence type="ECO:0000313" key="1">
    <source>
        <dbReference type="EMBL" id="OWP50460.1"/>
    </source>
</evidence>
<accession>A0A2D0AED5</accession>
<protein>
    <submittedName>
        <fullName evidence="1">Uncharacterized protein</fullName>
    </submittedName>
</protein>
<proteinExistence type="predicted"/>